<feature type="region of interest" description="Disordered" evidence="1">
    <location>
        <begin position="75"/>
        <end position="102"/>
    </location>
</feature>
<keyword evidence="2" id="KW-0812">Transmembrane</keyword>
<evidence type="ECO:0000313" key="3">
    <source>
        <dbReference type="EMBL" id="RDX49026.1"/>
    </source>
</evidence>
<keyword evidence="2" id="KW-0472">Membrane</keyword>
<keyword evidence="4" id="KW-1185">Reference proteome</keyword>
<dbReference type="STRING" id="139420.A0A371D917"/>
<evidence type="ECO:0000313" key="4">
    <source>
        <dbReference type="Proteomes" id="UP000256964"/>
    </source>
</evidence>
<dbReference type="Proteomes" id="UP000256964">
    <property type="component" value="Unassembled WGS sequence"/>
</dbReference>
<gene>
    <name evidence="3" type="ORF">OH76DRAFT_1483513</name>
</gene>
<accession>A0A371D917</accession>
<proteinExistence type="predicted"/>
<name>A0A371D917_9APHY</name>
<dbReference type="OrthoDB" id="2756298at2759"/>
<evidence type="ECO:0000256" key="1">
    <source>
        <dbReference type="SAM" id="MobiDB-lite"/>
    </source>
</evidence>
<organism evidence="3 4">
    <name type="scientific">Lentinus brumalis</name>
    <dbReference type="NCBI Taxonomy" id="2498619"/>
    <lineage>
        <taxon>Eukaryota</taxon>
        <taxon>Fungi</taxon>
        <taxon>Dikarya</taxon>
        <taxon>Basidiomycota</taxon>
        <taxon>Agaricomycotina</taxon>
        <taxon>Agaricomycetes</taxon>
        <taxon>Polyporales</taxon>
        <taxon>Polyporaceae</taxon>
        <taxon>Lentinus</taxon>
    </lineage>
</organism>
<feature type="compositionally biased region" description="Low complexity" evidence="1">
    <location>
        <begin position="17"/>
        <end position="26"/>
    </location>
</feature>
<sequence length="214" mass="23379">MASFISSKIRSLSGGDSSSSPSPTTPTHDRHFRPFSMASSVTVVPPSPIPPTHQQTSTLATLQYQEGLIADFWSGSAARAPSPPTSSSSHTSSMGSAGGRKTKWGNAIQMRESERSARTQVLPEPKTRTRLFFLIGFLCPLLWLVGAFIFFYPTPQPEMASLPVQSTEERERRLAVYRTAEAKWAKRCLWAWVCVMGIVPIIAVTAVLANKHGS</sequence>
<dbReference type="EMBL" id="KZ857408">
    <property type="protein sequence ID" value="RDX49026.1"/>
    <property type="molecule type" value="Genomic_DNA"/>
</dbReference>
<protein>
    <submittedName>
        <fullName evidence="3">Uncharacterized protein</fullName>
    </submittedName>
</protein>
<feature type="transmembrane region" description="Helical" evidence="2">
    <location>
        <begin position="189"/>
        <end position="209"/>
    </location>
</feature>
<evidence type="ECO:0000256" key="2">
    <source>
        <dbReference type="SAM" id="Phobius"/>
    </source>
</evidence>
<feature type="transmembrane region" description="Helical" evidence="2">
    <location>
        <begin position="131"/>
        <end position="152"/>
    </location>
</feature>
<reference evidence="3 4" key="1">
    <citation type="journal article" date="2018" name="Biotechnol. Biofuels">
        <title>Integrative visual omics of the white-rot fungus Polyporus brumalis exposes the biotechnological potential of its oxidative enzymes for delignifying raw plant biomass.</title>
        <authorList>
            <person name="Miyauchi S."/>
            <person name="Rancon A."/>
            <person name="Drula E."/>
            <person name="Hage H."/>
            <person name="Chaduli D."/>
            <person name="Favel A."/>
            <person name="Grisel S."/>
            <person name="Henrissat B."/>
            <person name="Herpoel-Gimbert I."/>
            <person name="Ruiz-Duenas F.J."/>
            <person name="Chevret D."/>
            <person name="Hainaut M."/>
            <person name="Lin J."/>
            <person name="Wang M."/>
            <person name="Pangilinan J."/>
            <person name="Lipzen A."/>
            <person name="Lesage-Meessen L."/>
            <person name="Navarro D."/>
            <person name="Riley R."/>
            <person name="Grigoriev I.V."/>
            <person name="Zhou S."/>
            <person name="Raouche S."/>
            <person name="Rosso M.N."/>
        </authorList>
    </citation>
    <scope>NUCLEOTIDE SEQUENCE [LARGE SCALE GENOMIC DNA]</scope>
    <source>
        <strain evidence="3 4">BRFM 1820</strain>
    </source>
</reference>
<dbReference type="AlphaFoldDB" id="A0A371D917"/>
<feature type="compositionally biased region" description="Low complexity" evidence="1">
    <location>
        <begin position="75"/>
        <end position="95"/>
    </location>
</feature>
<keyword evidence="2" id="KW-1133">Transmembrane helix</keyword>
<feature type="region of interest" description="Disordered" evidence="1">
    <location>
        <begin position="1"/>
        <end position="32"/>
    </location>
</feature>
<feature type="compositionally biased region" description="Polar residues" evidence="1">
    <location>
        <begin position="1"/>
        <end position="16"/>
    </location>
</feature>